<name>A0A6C0D3Q4_9ZZZZ</name>
<dbReference type="AlphaFoldDB" id="A0A6C0D3Q4"/>
<evidence type="ECO:0000256" key="1">
    <source>
        <dbReference type="SAM" id="Coils"/>
    </source>
</evidence>
<keyword evidence="1" id="KW-0175">Coiled coil</keyword>
<accession>A0A6C0D3Q4</accession>
<evidence type="ECO:0000313" key="2">
    <source>
        <dbReference type="EMBL" id="QHT10539.1"/>
    </source>
</evidence>
<protein>
    <submittedName>
        <fullName evidence="2">Uncharacterized protein</fullName>
    </submittedName>
</protein>
<organism evidence="2">
    <name type="scientific">viral metagenome</name>
    <dbReference type="NCBI Taxonomy" id="1070528"/>
    <lineage>
        <taxon>unclassified sequences</taxon>
        <taxon>metagenomes</taxon>
        <taxon>organismal metagenomes</taxon>
    </lineage>
</organism>
<reference evidence="2" key="1">
    <citation type="journal article" date="2020" name="Nature">
        <title>Giant virus diversity and host interactions through global metagenomics.</title>
        <authorList>
            <person name="Schulz F."/>
            <person name="Roux S."/>
            <person name="Paez-Espino D."/>
            <person name="Jungbluth S."/>
            <person name="Walsh D.A."/>
            <person name="Denef V.J."/>
            <person name="McMahon K.D."/>
            <person name="Konstantinidis K.T."/>
            <person name="Eloe-Fadrosh E.A."/>
            <person name="Kyrpides N.C."/>
            <person name="Woyke T."/>
        </authorList>
    </citation>
    <scope>NUCLEOTIDE SEQUENCE</scope>
    <source>
        <strain evidence="2">GVMAG-M-3300023174-107</strain>
    </source>
</reference>
<dbReference type="EMBL" id="MN739521">
    <property type="protein sequence ID" value="QHT10539.1"/>
    <property type="molecule type" value="Genomic_DNA"/>
</dbReference>
<sequence length="239" mass="27796">METTKQDRVTGKPFKLFWITLNPARHSRVWRFVDEIEQYGSARIIYETKRGTDYYWQVRINKDKPQPEVKTTPRILPREAKPEVTTSDTATAKERADVIAFSKTPAFSKLVESVVFEGVISPKLEDGEIQEKRSIKLNSAERRKAERAALQKRCVSFAENDANSEEHLRRAKEAGMTVDNYLMMKDIEKRERESLQEETEYGKRQRLEMQEAALAEWEAKTERENDAFIFGDEAALRAM</sequence>
<feature type="coiled-coil region" evidence="1">
    <location>
        <begin position="178"/>
        <end position="227"/>
    </location>
</feature>
<proteinExistence type="predicted"/>